<dbReference type="PANTHER" id="PTHR39289">
    <property type="match status" value="1"/>
</dbReference>
<keyword evidence="5" id="KW-0456">Lyase</keyword>
<evidence type="ECO:0000256" key="5">
    <source>
        <dbReference type="ARBA" id="ARBA00023239"/>
    </source>
</evidence>
<dbReference type="EMBL" id="SMKO01000008">
    <property type="protein sequence ID" value="TDD11401.1"/>
    <property type="molecule type" value="Genomic_DNA"/>
</dbReference>
<dbReference type="Proteomes" id="UP000295258">
    <property type="component" value="Unassembled WGS sequence"/>
</dbReference>
<gene>
    <name evidence="8" type="ORF">E1292_05640</name>
</gene>
<evidence type="ECO:0000256" key="1">
    <source>
        <dbReference type="ARBA" id="ARBA00005181"/>
    </source>
</evidence>
<protein>
    <recommendedName>
        <fullName evidence="4">L-ectoine synthase</fullName>
        <ecNumber evidence="3">4.2.1.108</ecNumber>
    </recommendedName>
    <alternativeName>
        <fullName evidence="6">N-acetyldiaminobutyrate dehydratase</fullName>
    </alternativeName>
</protein>
<dbReference type="GO" id="GO:0033990">
    <property type="term" value="F:ectoine synthase activity"/>
    <property type="evidence" value="ECO:0007669"/>
    <property type="project" value="UniProtKB-EC"/>
</dbReference>
<evidence type="ECO:0000256" key="7">
    <source>
        <dbReference type="ARBA" id="ARBA00048714"/>
    </source>
</evidence>
<dbReference type="InterPro" id="IPR011051">
    <property type="entry name" value="RmlC_Cupin_sf"/>
</dbReference>
<evidence type="ECO:0000313" key="8">
    <source>
        <dbReference type="EMBL" id="TDD11401.1"/>
    </source>
</evidence>
<evidence type="ECO:0000256" key="4">
    <source>
        <dbReference type="ARBA" id="ARBA00019707"/>
    </source>
</evidence>
<evidence type="ECO:0000313" key="9">
    <source>
        <dbReference type="Proteomes" id="UP000295258"/>
    </source>
</evidence>
<comment type="catalytic activity">
    <reaction evidence="7">
        <text>(2S)-4-acetamido-2-aminobutanoate = L-ectoine + H2O</text>
        <dbReference type="Rhea" id="RHEA:17281"/>
        <dbReference type="ChEBI" id="CHEBI:15377"/>
        <dbReference type="ChEBI" id="CHEBI:58515"/>
        <dbReference type="ChEBI" id="CHEBI:58929"/>
        <dbReference type="EC" id="4.2.1.108"/>
    </reaction>
</comment>
<reference evidence="8 9" key="1">
    <citation type="submission" date="2019-03" db="EMBL/GenBank/DDBJ databases">
        <title>Draft genome sequences of novel Actinobacteria.</title>
        <authorList>
            <person name="Sahin N."/>
            <person name="Ay H."/>
            <person name="Saygin H."/>
        </authorList>
    </citation>
    <scope>NUCLEOTIDE SEQUENCE [LARGE SCALE GENOMIC DNA]</scope>
    <source>
        <strain evidence="8 9">KC310</strain>
    </source>
</reference>
<dbReference type="SUPFAM" id="SSF51182">
    <property type="entry name" value="RmlC-like cupins"/>
    <property type="match status" value="1"/>
</dbReference>
<dbReference type="EC" id="4.2.1.108" evidence="3"/>
<dbReference type="UniPathway" id="UPA00067">
    <property type="reaction ID" value="UER00123"/>
</dbReference>
<evidence type="ECO:0000256" key="2">
    <source>
        <dbReference type="ARBA" id="ARBA00009637"/>
    </source>
</evidence>
<dbReference type="InterPro" id="IPR014710">
    <property type="entry name" value="RmlC-like_jellyroll"/>
</dbReference>
<evidence type="ECO:0000256" key="3">
    <source>
        <dbReference type="ARBA" id="ARBA00013192"/>
    </source>
</evidence>
<comment type="similarity">
    <text evidence="2">Belongs to the ectoine synthase family.</text>
</comment>
<comment type="pathway">
    <text evidence="1">Amine and polyamine biosynthesis; ectoine biosynthesis; L-ectoine from L-aspartate 4-semialdehyde: step 3/3.</text>
</comment>
<dbReference type="RefSeq" id="WP_132592675.1">
    <property type="nucleotide sequence ID" value="NZ_SMKO01000008.1"/>
</dbReference>
<dbReference type="Pfam" id="PF06339">
    <property type="entry name" value="Ectoine_synth"/>
    <property type="match status" value="1"/>
</dbReference>
<name>A0A4R4W0T4_9ACTN</name>
<dbReference type="PANTHER" id="PTHR39289:SF1">
    <property type="entry name" value="L-ECTOINE SYNTHASE"/>
    <property type="match status" value="1"/>
</dbReference>
<dbReference type="Gene3D" id="2.60.120.10">
    <property type="entry name" value="Jelly Rolls"/>
    <property type="match status" value="1"/>
</dbReference>
<dbReference type="AlphaFoldDB" id="A0A4R4W0T4"/>
<accession>A0A4R4W0T4</accession>
<dbReference type="CDD" id="cd06978">
    <property type="entry name" value="cupin_EctC"/>
    <property type="match status" value="1"/>
</dbReference>
<sequence>MLIRTLDDVLGSAQDVDWTNGTSRRLLVAADGRGYTLTDTRVRPGTTTLLRYDRHLEACYCVEGEGRVETAGGLFTIAPGTLYAPDPGEEHRLTSAGGMRLICVFSPALEGDENHDLAPGRPSGF</sequence>
<dbReference type="InterPro" id="IPR010462">
    <property type="entry name" value="Ectoine_synth"/>
</dbReference>
<comment type="caution">
    <text evidence="8">The sequence shown here is derived from an EMBL/GenBank/DDBJ whole genome shotgun (WGS) entry which is preliminary data.</text>
</comment>
<organism evidence="8 9">
    <name type="scientific">Nonomuraea deserti</name>
    <dbReference type="NCBI Taxonomy" id="1848322"/>
    <lineage>
        <taxon>Bacteria</taxon>
        <taxon>Bacillati</taxon>
        <taxon>Actinomycetota</taxon>
        <taxon>Actinomycetes</taxon>
        <taxon>Streptosporangiales</taxon>
        <taxon>Streptosporangiaceae</taxon>
        <taxon>Nonomuraea</taxon>
    </lineage>
</organism>
<proteinExistence type="inferred from homology"/>
<keyword evidence="9" id="KW-1185">Reference proteome</keyword>
<evidence type="ECO:0000256" key="6">
    <source>
        <dbReference type="ARBA" id="ARBA00033271"/>
    </source>
</evidence>
<dbReference type="GO" id="GO:0019491">
    <property type="term" value="P:ectoine biosynthetic process"/>
    <property type="evidence" value="ECO:0007669"/>
    <property type="project" value="UniProtKB-UniPathway"/>
</dbReference>